<comment type="catalytic activity">
    <reaction evidence="8">
        <text>kanamycin B + acetyl-CoA = N(6')-acetylkanamycin B + CoA + H(+)</text>
        <dbReference type="Rhea" id="RHEA:16449"/>
        <dbReference type="ChEBI" id="CHEBI:15378"/>
        <dbReference type="ChEBI" id="CHEBI:57287"/>
        <dbReference type="ChEBI" id="CHEBI:57288"/>
        <dbReference type="ChEBI" id="CHEBI:58390"/>
        <dbReference type="ChEBI" id="CHEBI:58549"/>
        <dbReference type="EC" id="2.3.1.82"/>
    </reaction>
</comment>
<feature type="domain" description="N-acetyltransferase" evidence="9">
    <location>
        <begin position="4"/>
        <end position="148"/>
    </location>
</feature>
<evidence type="ECO:0000256" key="4">
    <source>
        <dbReference type="ARBA" id="ARBA00022679"/>
    </source>
</evidence>
<dbReference type="CDD" id="cd04301">
    <property type="entry name" value="NAT_SF"/>
    <property type="match status" value="1"/>
</dbReference>
<dbReference type="AlphaFoldDB" id="A0A645IJ92"/>
<dbReference type="PROSITE" id="PS51186">
    <property type="entry name" value="GNAT"/>
    <property type="match status" value="1"/>
</dbReference>
<sequence>MKETRIKEATKEDLDAVANLAVLLWNGRSIQEMEQEISELISKDHSRFFLICEQGTPVGFAQCQLRHDYVEGTETSPVGYLEGIYVMPAYRQKGYARELLAECEKWAKAQGCKEYASDCELDNEESYHFHRAMKFKEANRIICFTKEL</sequence>
<evidence type="ECO:0000256" key="6">
    <source>
        <dbReference type="ARBA" id="ARBA00023315"/>
    </source>
</evidence>
<name>A0A645IJ92_9ZZZZ</name>
<keyword evidence="6 10" id="KW-0012">Acyltransferase</keyword>
<dbReference type="GO" id="GO:0047663">
    <property type="term" value="F:aminoglycoside 6'-N-acetyltransferase activity"/>
    <property type="evidence" value="ECO:0007669"/>
    <property type="project" value="UniProtKB-EC"/>
</dbReference>
<dbReference type="PANTHER" id="PTHR43877">
    <property type="entry name" value="AMINOALKYLPHOSPHONATE N-ACETYLTRANSFERASE-RELATED-RELATED"/>
    <property type="match status" value="1"/>
</dbReference>
<evidence type="ECO:0000256" key="2">
    <source>
        <dbReference type="ARBA" id="ARBA00012888"/>
    </source>
</evidence>
<reference evidence="10" key="1">
    <citation type="submission" date="2019-08" db="EMBL/GenBank/DDBJ databases">
        <authorList>
            <person name="Kucharzyk K."/>
            <person name="Murdoch R.W."/>
            <person name="Higgins S."/>
            <person name="Loffler F."/>
        </authorList>
    </citation>
    <scope>NUCLEOTIDE SEQUENCE</scope>
</reference>
<dbReference type="GO" id="GO:0046677">
    <property type="term" value="P:response to antibiotic"/>
    <property type="evidence" value="ECO:0007669"/>
    <property type="project" value="UniProtKB-KW"/>
</dbReference>
<evidence type="ECO:0000259" key="9">
    <source>
        <dbReference type="PROSITE" id="PS51186"/>
    </source>
</evidence>
<dbReference type="NCBIfam" id="NF043067">
    <property type="entry name" value="AAC_6p_group_E"/>
    <property type="match status" value="1"/>
</dbReference>
<dbReference type="InterPro" id="IPR024170">
    <property type="entry name" value="Aminoglycoside_N6-AcTrfrase"/>
</dbReference>
<comment type="caution">
    <text evidence="10">The sequence shown here is derived from an EMBL/GenBank/DDBJ whole genome shotgun (WGS) entry which is preliminary data.</text>
</comment>
<keyword evidence="5" id="KW-0046">Antibiotic resistance</keyword>
<evidence type="ECO:0000256" key="1">
    <source>
        <dbReference type="ARBA" id="ARBA00011738"/>
    </source>
</evidence>
<accession>A0A645IJ92</accession>
<evidence type="ECO:0000256" key="3">
    <source>
        <dbReference type="ARBA" id="ARBA00017677"/>
    </source>
</evidence>
<dbReference type="InterPro" id="IPR050832">
    <property type="entry name" value="Bact_Acetyltransf"/>
</dbReference>
<dbReference type="EC" id="2.3.1.82" evidence="2"/>
<dbReference type="PIRSF" id="PIRSF000452">
    <property type="entry name" value="6-N-acetyltransf"/>
    <property type="match status" value="1"/>
</dbReference>
<dbReference type="SUPFAM" id="SSF55729">
    <property type="entry name" value="Acyl-CoA N-acyltransferases (Nat)"/>
    <property type="match status" value="1"/>
</dbReference>
<evidence type="ECO:0000256" key="8">
    <source>
        <dbReference type="ARBA" id="ARBA00048923"/>
    </source>
</evidence>
<proteinExistence type="predicted"/>
<evidence type="ECO:0000313" key="10">
    <source>
        <dbReference type="EMBL" id="MPN51056.1"/>
    </source>
</evidence>
<dbReference type="InterPro" id="IPR000182">
    <property type="entry name" value="GNAT_dom"/>
</dbReference>
<protein>
    <recommendedName>
        <fullName evidence="3">Aminoglycoside N(6')-acetyltransferase type 1</fullName>
        <ecNumber evidence="2">2.3.1.82</ecNumber>
    </recommendedName>
    <alternativeName>
        <fullName evidence="7">Aminoglycoside resistance protein</fullName>
    </alternativeName>
</protein>
<evidence type="ECO:0000256" key="5">
    <source>
        <dbReference type="ARBA" id="ARBA00023251"/>
    </source>
</evidence>
<dbReference type="InterPro" id="IPR016181">
    <property type="entry name" value="Acyl_CoA_acyltransferase"/>
</dbReference>
<dbReference type="Pfam" id="PF00583">
    <property type="entry name" value="Acetyltransf_1"/>
    <property type="match status" value="1"/>
</dbReference>
<organism evidence="10">
    <name type="scientific">bioreactor metagenome</name>
    <dbReference type="NCBI Taxonomy" id="1076179"/>
    <lineage>
        <taxon>unclassified sequences</taxon>
        <taxon>metagenomes</taxon>
        <taxon>ecological metagenomes</taxon>
    </lineage>
</organism>
<gene>
    <name evidence="10" type="ORF">SDC9_198697</name>
</gene>
<comment type="subunit">
    <text evidence="1">Homodimer.</text>
</comment>
<evidence type="ECO:0000256" key="7">
    <source>
        <dbReference type="ARBA" id="ARBA00029660"/>
    </source>
</evidence>
<dbReference type="EMBL" id="VSSQ01115763">
    <property type="protein sequence ID" value="MPN51056.1"/>
    <property type="molecule type" value="Genomic_DNA"/>
</dbReference>
<dbReference type="Gene3D" id="3.40.630.30">
    <property type="match status" value="1"/>
</dbReference>
<keyword evidence="4 10" id="KW-0808">Transferase</keyword>